<name>A0A7D4CQF6_9BACT</name>
<dbReference type="RefSeq" id="WP_173073042.1">
    <property type="nucleotide sequence ID" value="NZ_CP041345.1"/>
</dbReference>
<evidence type="ECO:0008006" key="3">
    <source>
        <dbReference type="Google" id="ProtNLM"/>
    </source>
</evidence>
<gene>
    <name evidence="1" type="ORF">FHG85_03480</name>
</gene>
<dbReference type="EMBL" id="CP041345">
    <property type="protein sequence ID" value="QKG79365.1"/>
    <property type="molecule type" value="Genomic_DNA"/>
</dbReference>
<evidence type="ECO:0000313" key="2">
    <source>
        <dbReference type="Proteomes" id="UP000500961"/>
    </source>
</evidence>
<sequence>MMPILKLVLVVAVLLGFVFLGLSLKIIFKRREPGCNDSDPGYSCGCGGGSSCSANDASKGIG</sequence>
<keyword evidence="2" id="KW-1185">Reference proteome</keyword>
<protein>
    <recommendedName>
        <fullName evidence="3">FeoB-associated Cys-rich membrane protein</fullName>
    </recommendedName>
</protein>
<proteinExistence type="predicted"/>
<dbReference type="AlphaFoldDB" id="A0A7D4CQF6"/>
<dbReference type="KEGG" id="ttz:FHG85_03480"/>
<accession>A0A7D4CQF6</accession>
<organism evidence="1 2">
    <name type="scientific">Tenuifilum thalassicum</name>
    <dbReference type="NCBI Taxonomy" id="2590900"/>
    <lineage>
        <taxon>Bacteria</taxon>
        <taxon>Pseudomonadati</taxon>
        <taxon>Bacteroidota</taxon>
        <taxon>Bacteroidia</taxon>
        <taxon>Bacteroidales</taxon>
        <taxon>Tenuifilaceae</taxon>
        <taxon>Tenuifilum</taxon>
    </lineage>
</organism>
<dbReference type="Proteomes" id="UP000500961">
    <property type="component" value="Chromosome"/>
</dbReference>
<reference evidence="1 2" key="1">
    <citation type="submission" date="2019-07" db="EMBL/GenBank/DDBJ databases">
        <title>Thalassofilum flectens gen. nov., sp. nov., a novel moderate thermophilic anaerobe from a shallow sea hot spring in Kunashir Island (Russia), representing a new family in the order Bacteroidales, and proposal of Thalassofilacea fam. nov.</title>
        <authorList>
            <person name="Kochetkova T.V."/>
            <person name="Podosokorskaya O.A."/>
            <person name="Novikov A."/>
            <person name="Elcheninov A.G."/>
            <person name="Toshchakov S.V."/>
            <person name="Kublanov I.V."/>
        </authorList>
    </citation>
    <scope>NUCLEOTIDE SEQUENCE [LARGE SCALE GENOMIC DNA]</scope>
    <source>
        <strain evidence="1 2">38-H</strain>
    </source>
</reference>
<evidence type="ECO:0000313" key="1">
    <source>
        <dbReference type="EMBL" id="QKG79365.1"/>
    </source>
</evidence>